<dbReference type="PROSITE" id="PS51635">
    <property type="entry name" value="PNPLA"/>
    <property type="match status" value="1"/>
</dbReference>
<evidence type="ECO:0000256" key="1">
    <source>
        <dbReference type="ARBA" id="ARBA00022801"/>
    </source>
</evidence>
<dbReference type="PANTHER" id="PTHR14226:SF76">
    <property type="entry name" value="NTE FAMILY PROTEIN RSSA"/>
    <property type="match status" value="1"/>
</dbReference>
<proteinExistence type="predicted"/>
<accession>A0A7R6SZ10</accession>
<evidence type="ECO:0000256" key="2">
    <source>
        <dbReference type="ARBA" id="ARBA00022963"/>
    </source>
</evidence>
<keyword evidence="7" id="KW-1185">Reference proteome</keyword>
<feature type="domain" description="PNPLA" evidence="5">
    <location>
        <begin position="10"/>
        <end position="170"/>
    </location>
</feature>
<gene>
    <name evidence="6" type="ORF">TTHT_1785</name>
</gene>
<dbReference type="PANTHER" id="PTHR14226">
    <property type="entry name" value="NEUROPATHY TARGET ESTERASE/SWISS CHEESE D.MELANOGASTER"/>
    <property type="match status" value="1"/>
</dbReference>
<evidence type="ECO:0000313" key="6">
    <source>
        <dbReference type="EMBL" id="BBB33250.1"/>
    </source>
</evidence>
<dbReference type="KEGG" id="thyd:TTHT_1785"/>
<dbReference type="EMBL" id="AP017470">
    <property type="protein sequence ID" value="BBB33250.1"/>
    <property type="molecule type" value="Genomic_DNA"/>
</dbReference>
<evidence type="ECO:0000256" key="4">
    <source>
        <dbReference type="PROSITE-ProRule" id="PRU01161"/>
    </source>
</evidence>
<dbReference type="RefSeq" id="WP_201327555.1">
    <property type="nucleotide sequence ID" value="NZ_AP017470.1"/>
</dbReference>
<sequence length="297" mass="33620">MSLINENFSIALGSGGARGLAHIGILKTLKENGLKIGAISGTSMGAVIGAFYAADKLEDAEEYYRSMKVTDVIFNFDPIFPTSGLINGKKVIQMLRDVIGDIYVFDTKIPFYPVATDLDSGEWVVLQDCKLWEAIRASISIPGLFRPFKIKNRYYIDGGITNPVPVNVLKERHSDTKTIAVNLNLKPTDYKRAWIKETDSETGFLLNKFPRLKRLARRVGINGRNKKEKDPNILHVLNRTFHIVQYELAWRSLEFDKPDYLLTPNLNDVVFIEFHKADKSISEGERVAKELIEKLKN</sequence>
<dbReference type="AlphaFoldDB" id="A0A7R6SZ10"/>
<dbReference type="SUPFAM" id="SSF52151">
    <property type="entry name" value="FabD/lysophospholipase-like"/>
    <property type="match status" value="1"/>
</dbReference>
<keyword evidence="1 4" id="KW-0378">Hydrolase</keyword>
<evidence type="ECO:0000259" key="5">
    <source>
        <dbReference type="PROSITE" id="PS51635"/>
    </source>
</evidence>
<evidence type="ECO:0000313" key="7">
    <source>
        <dbReference type="Proteomes" id="UP000595564"/>
    </source>
</evidence>
<feature type="short sequence motif" description="DGA/G" evidence="4">
    <location>
        <begin position="157"/>
        <end position="159"/>
    </location>
</feature>
<feature type="active site" description="Proton acceptor" evidence="4">
    <location>
        <position position="157"/>
    </location>
</feature>
<dbReference type="Pfam" id="PF01734">
    <property type="entry name" value="Patatin"/>
    <property type="match status" value="1"/>
</dbReference>
<comment type="caution">
    <text evidence="4">Lacks conserved residue(s) required for the propagation of feature annotation.</text>
</comment>
<dbReference type="InterPro" id="IPR016035">
    <property type="entry name" value="Acyl_Trfase/lysoPLipase"/>
</dbReference>
<name>A0A7R6SZ10_9BACT</name>
<protein>
    <submittedName>
        <fullName evidence="6">NTE family protein</fullName>
    </submittedName>
</protein>
<dbReference type="InterPro" id="IPR050301">
    <property type="entry name" value="NTE"/>
</dbReference>
<dbReference type="GO" id="GO:0016787">
    <property type="term" value="F:hydrolase activity"/>
    <property type="evidence" value="ECO:0007669"/>
    <property type="project" value="UniProtKB-UniRule"/>
</dbReference>
<reference evidence="6 7" key="1">
    <citation type="journal article" date="2012" name="Extremophiles">
        <title>Thermotomaculum hydrothermale gen. nov., sp. nov., a novel heterotrophic thermophile within the phylum Acidobacteria from a deep-sea hydrothermal vent chimney in the Southern Okinawa Trough.</title>
        <authorList>
            <person name="Izumi H."/>
            <person name="Nunoura T."/>
            <person name="Miyazaki M."/>
            <person name="Mino S."/>
            <person name="Toki T."/>
            <person name="Takai K."/>
            <person name="Sako Y."/>
            <person name="Sawabe T."/>
            <person name="Nakagawa S."/>
        </authorList>
    </citation>
    <scope>NUCLEOTIDE SEQUENCE [LARGE SCALE GENOMIC DNA]</scope>
    <source>
        <strain evidence="6 7">AC55</strain>
    </source>
</reference>
<dbReference type="Proteomes" id="UP000595564">
    <property type="component" value="Chromosome"/>
</dbReference>
<feature type="active site" description="Nucleophile" evidence="4">
    <location>
        <position position="43"/>
    </location>
</feature>
<dbReference type="GO" id="GO:0016042">
    <property type="term" value="P:lipid catabolic process"/>
    <property type="evidence" value="ECO:0007669"/>
    <property type="project" value="UniProtKB-UniRule"/>
</dbReference>
<evidence type="ECO:0000256" key="3">
    <source>
        <dbReference type="ARBA" id="ARBA00023098"/>
    </source>
</evidence>
<keyword evidence="2 4" id="KW-0442">Lipid degradation</keyword>
<dbReference type="Gene3D" id="3.40.1090.10">
    <property type="entry name" value="Cytosolic phospholipase A2 catalytic domain"/>
    <property type="match status" value="2"/>
</dbReference>
<keyword evidence="3 4" id="KW-0443">Lipid metabolism</keyword>
<dbReference type="InterPro" id="IPR002641">
    <property type="entry name" value="PNPLA_dom"/>
</dbReference>
<feature type="short sequence motif" description="GXSXG" evidence="4">
    <location>
        <begin position="41"/>
        <end position="45"/>
    </location>
</feature>
<organism evidence="6 7">
    <name type="scientific">Thermotomaculum hydrothermale</name>
    <dbReference type="NCBI Taxonomy" id="981385"/>
    <lineage>
        <taxon>Bacteria</taxon>
        <taxon>Pseudomonadati</taxon>
        <taxon>Acidobacteriota</taxon>
        <taxon>Holophagae</taxon>
        <taxon>Thermotomaculales</taxon>
        <taxon>Thermotomaculaceae</taxon>
        <taxon>Thermotomaculum</taxon>
    </lineage>
</organism>